<proteinExistence type="predicted"/>
<dbReference type="Pfam" id="PF23741">
    <property type="entry name" value="DUF7164"/>
    <property type="match status" value="1"/>
</dbReference>
<dbReference type="EMBL" id="CAJNOK010005858">
    <property type="protein sequence ID" value="CAF0986309.1"/>
    <property type="molecule type" value="Genomic_DNA"/>
</dbReference>
<dbReference type="OrthoDB" id="330499at2759"/>
<organism evidence="4 7">
    <name type="scientific">Didymodactylos carnosus</name>
    <dbReference type="NCBI Taxonomy" id="1234261"/>
    <lineage>
        <taxon>Eukaryota</taxon>
        <taxon>Metazoa</taxon>
        <taxon>Spiralia</taxon>
        <taxon>Gnathifera</taxon>
        <taxon>Rotifera</taxon>
        <taxon>Eurotatoria</taxon>
        <taxon>Bdelloidea</taxon>
        <taxon>Philodinida</taxon>
        <taxon>Philodinidae</taxon>
        <taxon>Didymodactylos</taxon>
    </lineage>
</organism>
<dbReference type="Proteomes" id="UP000681722">
    <property type="component" value="Unassembled WGS sequence"/>
</dbReference>
<evidence type="ECO:0000313" key="4">
    <source>
        <dbReference type="EMBL" id="CAF1123602.1"/>
    </source>
</evidence>
<keyword evidence="7" id="KW-1185">Reference proteome</keyword>
<accession>A0A814QS68</accession>
<evidence type="ECO:0000313" key="3">
    <source>
        <dbReference type="EMBL" id="CAF0986309.1"/>
    </source>
</evidence>
<dbReference type="Proteomes" id="UP000682733">
    <property type="component" value="Unassembled WGS sequence"/>
</dbReference>
<dbReference type="EMBL" id="CAJOBC010006102">
    <property type="protein sequence ID" value="CAF3887081.1"/>
    <property type="molecule type" value="Genomic_DNA"/>
</dbReference>
<keyword evidence="1" id="KW-1133">Transmembrane helix</keyword>
<dbReference type="InterPro" id="IPR055588">
    <property type="entry name" value="DUF7164"/>
</dbReference>
<feature type="domain" description="DUF7164" evidence="2">
    <location>
        <begin position="55"/>
        <end position="415"/>
    </location>
</feature>
<evidence type="ECO:0000259" key="2">
    <source>
        <dbReference type="Pfam" id="PF23741"/>
    </source>
</evidence>
<reference evidence="4" key="1">
    <citation type="submission" date="2021-02" db="EMBL/GenBank/DDBJ databases">
        <authorList>
            <person name="Nowell W R."/>
        </authorList>
    </citation>
    <scope>NUCLEOTIDE SEQUENCE</scope>
</reference>
<protein>
    <recommendedName>
        <fullName evidence="2">DUF7164 domain-containing protein</fullName>
    </recommendedName>
</protein>
<dbReference type="EMBL" id="CAJOBA010005864">
    <property type="protein sequence ID" value="CAF3756563.1"/>
    <property type="molecule type" value="Genomic_DNA"/>
</dbReference>
<dbReference type="Proteomes" id="UP000663829">
    <property type="component" value="Unassembled WGS sequence"/>
</dbReference>
<dbReference type="EMBL" id="CAJNOQ010006102">
    <property type="protein sequence ID" value="CAF1123602.1"/>
    <property type="molecule type" value="Genomic_DNA"/>
</dbReference>
<comment type="caution">
    <text evidence="4">The sequence shown here is derived from an EMBL/GenBank/DDBJ whole genome shotgun (WGS) entry which is preliminary data.</text>
</comment>
<feature type="transmembrane region" description="Helical" evidence="1">
    <location>
        <begin position="12"/>
        <end position="32"/>
    </location>
</feature>
<evidence type="ECO:0000313" key="6">
    <source>
        <dbReference type="EMBL" id="CAF3887081.1"/>
    </source>
</evidence>
<sequence>MFNLLRKHFRLLFISLLSLIIVFQFIIIYNSYKKSYKTDESSSILIKPYNRADYILRAIIIYYPQENEQTFLPELRWLYRSWCEMMKLEPKNWRTDLIIFTNEYSESLKKLKCINKIRKIDFDQPPQCRVIRYISLNKRDENILVRFTNMLSGEIQQVISIPNKNNTSTFKNDKRSEMLFKNLKTYVYIDGINCLFEGYSTFKMYDYVLRTDIDVFLTKEFANYIPIKSSMIVGEGMYGTTYNRLKLYRIARSIDLMSTNISDMSSTWYGSPTMIHLISDLTLDCMLHLAIHEFARAERDNQVGRILWPYWCFDLLSYYGQQMALNHLVATGKLNVTNNRQLLDQSTTSNNTNLALHLHCDFNNNKTKFSKVAFKTGLYDTIDPETLLVTNAQTYAMKIALESKLMTLDQLANSLITIGNNIE</sequence>
<name>A0A814QS68_9BILA</name>
<dbReference type="Proteomes" id="UP000677228">
    <property type="component" value="Unassembled WGS sequence"/>
</dbReference>
<keyword evidence="1" id="KW-0472">Membrane</keyword>
<dbReference type="AlphaFoldDB" id="A0A814QS68"/>
<evidence type="ECO:0000313" key="5">
    <source>
        <dbReference type="EMBL" id="CAF3756563.1"/>
    </source>
</evidence>
<evidence type="ECO:0000313" key="7">
    <source>
        <dbReference type="Proteomes" id="UP000663829"/>
    </source>
</evidence>
<evidence type="ECO:0000256" key="1">
    <source>
        <dbReference type="SAM" id="Phobius"/>
    </source>
</evidence>
<keyword evidence="1" id="KW-0812">Transmembrane</keyword>
<gene>
    <name evidence="4" type="ORF">GPM918_LOCUS19816</name>
    <name evidence="3" type="ORF">OVA965_LOCUS13846</name>
    <name evidence="6" type="ORF">SRO942_LOCUS19813</name>
    <name evidence="5" type="ORF">TMI583_LOCUS13847</name>
</gene>